<evidence type="ECO:0000313" key="3">
    <source>
        <dbReference type="Proteomes" id="UP000271573"/>
    </source>
</evidence>
<accession>A0A3G9J2E5</accession>
<feature type="transmembrane region" description="Helical" evidence="1">
    <location>
        <begin position="205"/>
        <end position="225"/>
    </location>
</feature>
<gene>
    <name evidence="2" type="ORF">Back2_14560</name>
</gene>
<dbReference type="Proteomes" id="UP000271573">
    <property type="component" value="Chromosome"/>
</dbReference>
<sequence>MLTTSITGVSRIVSLGRTTPARTILIVLNVSLALHLLWLWGLATTGGDLAAQDFWAEQVRAHPGIAYNFAWYGGLPPVSYSAITPYVMGHLGVRPTGVICGVISSVIMVLILRRMIDVRHVFWPSMVAMLALWCNTVSGRITFSFGLMFALATLWALVSQLRPRWLRAALIVIGAVAATAGSAVAGLFLGLLAGGLWLSRRRTEAYLLGIPPAAYVVATTFTFPFQGDQPYPWYLVLPTVVAGYAVWATAPREWKWVRRGSLVYIAAVFGTYVITSPIGSNIDRMAMIFAPVILVVTLESGRARSPFTRFTRLRAIPVWGFVAFMSLASFSWNFIQAGLDLGTNSTATVLDTEQQTVVKVLQAHHAATWMVEFVPTASHRESSEFASSFNMVRGWNRQADKSRNALFYDPSPPLTPEIYNRWLHRWPVGFVVLPPGNLDYAAKREGQIVASEPSFLRLVWSDNGWRVYAVQAPTPVIAAPGVLAEFESDHLTVRVPHPGSYLIRVYYAGVLAILDPAGDAYPAPKKMAGGAYENPHGCLLETHTAIPDLVNPVPTGAQKTDQWTTLVAPRAGKYVIEGPWSIDAGTSCPTN</sequence>
<feature type="transmembrane region" description="Helical" evidence="1">
    <location>
        <begin position="96"/>
        <end position="116"/>
    </location>
</feature>
<reference evidence="2 3" key="1">
    <citation type="submission" date="2018-11" db="EMBL/GenBank/DDBJ databases">
        <title>Complete genome sequence of Nocardioides baekrokdamisoli strain KCTC 39748.</title>
        <authorList>
            <person name="Kang S.W."/>
            <person name="Lee K.C."/>
            <person name="Kim K.K."/>
            <person name="Kim J.S."/>
            <person name="Kim D.S."/>
            <person name="Ko S.H."/>
            <person name="Yang S.H."/>
            <person name="Shin Y.K."/>
            <person name="Lee J.S."/>
        </authorList>
    </citation>
    <scope>NUCLEOTIDE SEQUENCE [LARGE SCALE GENOMIC DNA]</scope>
    <source>
        <strain evidence="2 3">KCTC 39748</strain>
    </source>
</reference>
<protein>
    <submittedName>
        <fullName evidence="2">MFS transporter</fullName>
    </submittedName>
</protein>
<proteinExistence type="predicted"/>
<name>A0A3G9J2E5_9ACTN</name>
<keyword evidence="1" id="KW-0812">Transmembrane</keyword>
<feature type="transmembrane region" description="Helical" evidence="1">
    <location>
        <begin position="137"/>
        <end position="158"/>
    </location>
</feature>
<feature type="transmembrane region" description="Helical" evidence="1">
    <location>
        <begin position="231"/>
        <end position="250"/>
    </location>
</feature>
<keyword evidence="1" id="KW-0472">Membrane</keyword>
<evidence type="ECO:0000256" key="1">
    <source>
        <dbReference type="SAM" id="Phobius"/>
    </source>
</evidence>
<dbReference type="AlphaFoldDB" id="A0A3G9J2E5"/>
<keyword evidence="1" id="KW-1133">Transmembrane helix</keyword>
<feature type="transmembrane region" description="Helical" evidence="1">
    <location>
        <begin position="262"/>
        <end position="279"/>
    </location>
</feature>
<dbReference type="KEGG" id="nbe:Back2_14560"/>
<evidence type="ECO:0000313" key="2">
    <source>
        <dbReference type="EMBL" id="BBH17169.1"/>
    </source>
</evidence>
<keyword evidence="3" id="KW-1185">Reference proteome</keyword>
<dbReference type="EMBL" id="AP019307">
    <property type="protein sequence ID" value="BBH17169.1"/>
    <property type="molecule type" value="Genomic_DNA"/>
</dbReference>
<organism evidence="2 3">
    <name type="scientific">Nocardioides baekrokdamisoli</name>
    <dbReference type="NCBI Taxonomy" id="1804624"/>
    <lineage>
        <taxon>Bacteria</taxon>
        <taxon>Bacillati</taxon>
        <taxon>Actinomycetota</taxon>
        <taxon>Actinomycetes</taxon>
        <taxon>Propionibacteriales</taxon>
        <taxon>Nocardioidaceae</taxon>
        <taxon>Nocardioides</taxon>
    </lineage>
</organism>
<feature type="transmembrane region" description="Helical" evidence="1">
    <location>
        <begin position="170"/>
        <end position="198"/>
    </location>
</feature>
<feature type="transmembrane region" description="Helical" evidence="1">
    <location>
        <begin position="315"/>
        <end position="335"/>
    </location>
</feature>
<feature type="transmembrane region" description="Helical" evidence="1">
    <location>
        <begin position="285"/>
        <end position="303"/>
    </location>
</feature>
<feature type="transmembrane region" description="Helical" evidence="1">
    <location>
        <begin position="21"/>
        <end position="40"/>
    </location>
</feature>